<proteinExistence type="predicted"/>
<dbReference type="NCBIfam" id="NF041195">
    <property type="entry name" value="ScbA_BarX_GamBu"/>
    <property type="match status" value="1"/>
</dbReference>
<dbReference type="InterPro" id="IPR047757">
    <property type="entry name" value="AfsA-like"/>
</dbReference>
<dbReference type="RefSeq" id="WP_020931014.1">
    <property type="nucleotide sequence ID" value="NZ_BHXC01000007.1"/>
</dbReference>
<organism evidence="1 2">
    <name type="scientific">Streptomyces noursei</name>
    <name type="common">Streptomyces albulus</name>
    <dbReference type="NCBI Taxonomy" id="1971"/>
    <lineage>
        <taxon>Bacteria</taxon>
        <taxon>Bacillati</taxon>
        <taxon>Actinomycetota</taxon>
        <taxon>Actinomycetes</taxon>
        <taxon>Kitasatosporales</taxon>
        <taxon>Streptomycetaceae</taxon>
        <taxon>Streptomyces</taxon>
    </lineage>
</organism>
<dbReference type="eggNOG" id="ENOG502ZTRV">
    <property type="taxonomic scope" value="Bacteria"/>
</dbReference>
<evidence type="ECO:0000313" key="2">
    <source>
        <dbReference type="Proteomes" id="UP000288351"/>
    </source>
</evidence>
<name>A0A059WAN6_STRNR</name>
<protein>
    <submittedName>
        <fullName evidence="1">Adhesin</fullName>
    </submittedName>
</protein>
<dbReference type="Pfam" id="PF03756">
    <property type="entry name" value="AfsA"/>
    <property type="match status" value="2"/>
</dbReference>
<comment type="caution">
    <text evidence="1">The sequence shown here is derived from an EMBL/GenBank/DDBJ whole genome shotgun (WGS) entry which is preliminary data.</text>
</comment>
<dbReference type="EMBL" id="BHXC01000007">
    <property type="protein sequence ID" value="GCB94100.1"/>
    <property type="molecule type" value="Genomic_DNA"/>
</dbReference>
<dbReference type="InterPro" id="IPR005509">
    <property type="entry name" value="AfsA_hotdog_dom"/>
</dbReference>
<dbReference type="STRING" id="68570.DC74_5978"/>
<dbReference type="GO" id="GO:0016740">
    <property type="term" value="F:transferase activity"/>
    <property type="evidence" value="ECO:0007669"/>
    <property type="project" value="InterPro"/>
</dbReference>
<evidence type="ECO:0000313" key="1">
    <source>
        <dbReference type="EMBL" id="GCB94100.1"/>
    </source>
</evidence>
<sequence length="341" mass="37220">MASAILSPSARERSDDVPGWWADGNRPRALTTTVPREYVHRAAVSEVFLTNWRQDGPGGWLVTAQWPRAHSFYGPAGGLHDPLLLIETVRQAGILLSHVAHGVPLDHPIIWQKVSYVLRPQALRATHTPADVALHVTDHDVVRRRKQLAGVRQEFRIVRDGAELARASLTYTCHSPAVYRRLRGEYGDLLLANARRLPPSEPVAPPVVGRDRAADVVLSPAGRTGPDAPAEPADRWRLRVNTAHPVLFDHPVDHVPGMLMVEAARQAARAVAPHWSLPVALDCSFARYAELDAPCWVGARAAGAGADGRREVAVRVEQHGRPVVDARVTGLPLPQGLPDPC</sequence>
<dbReference type="AlphaFoldDB" id="A0A059WAN6"/>
<reference evidence="1 2" key="1">
    <citation type="journal article" date="2019" name="Microbiol. Resour. Announc.">
        <title>Draft Genome Sequence of the Most Traditional epsilon-Poly-l-Lysine Producer, Streptomyces albulus NBRC14147.</title>
        <authorList>
            <person name="Yamanaka K."/>
            <person name="Hamano Y."/>
        </authorList>
    </citation>
    <scope>NUCLEOTIDE SEQUENCE [LARGE SCALE GENOMIC DNA]</scope>
    <source>
        <strain evidence="1 2">NBRC 14147</strain>
    </source>
</reference>
<gene>
    <name evidence="1" type="ORF">SALB_06898</name>
</gene>
<dbReference type="Proteomes" id="UP000288351">
    <property type="component" value="Unassembled WGS sequence"/>
</dbReference>
<accession>A0A059WAN6</accession>